<evidence type="ECO:0000256" key="7">
    <source>
        <dbReference type="RuleBase" id="RU363032"/>
    </source>
</evidence>
<keyword evidence="3" id="KW-1003">Cell membrane</keyword>
<evidence type="ECO:0000256" key="4">
    <source>
        <dbReference type="ARBA" id="ARBA00022692"/>
    </source>
</evidence>
<proteinExistence type="inferred from homology"/>
<dbReference type="PANTHER" id="PTHR43163:SF6">
    <property type="entry name" value="DIPEPTIDE TRANSPORT SYSTEM PERMEASE PROTEIN DPPB-RELATED"/>
    <property type="match status" value="1"/>
</dbReference>
<feature type="domain" description="ABC transmembrane type-1" evidence="8">
    <location>
        <begin position="121"/>
        <end position="321"/>
    </location>
</feature>
<comment type="similarity">
    <text evidence="7">Belongs to the binding-protein-dependent transport system permease family.</text>
</comment>
<dbReference type="PROSITE" id="PS50928">
    <property type="entry name" value="ABC_TM1"/>
    <property type="match status" value="1"/>
</dbReference>
<dbReference type="RefSeq" id="WP_015882292.1">
    <property type="nucleotide sequence ID" value="NC_012669.1"/>
</dbReference>
<dbReference type="SUPFAM" id="SSF161098">
    <property type="entry name" value="MetI-like"/>
    <property type="match status" value="1"/>
</dbReference>
<dbReference type="HOGENOM" id="CLU_036879_0_2_11"/>
<dbReference type="Proteomes" id="UP000007962">
    <property type="component" value="Chromosome"/>
</dbReference>
<dbReference type="EMBL" id="CP001618">
    <property type="protein sequence ID" value="ACQ80052.1"/>
    <property type="molecule type" value="Genomic_DNA"/>
</dbReference>
<dbReference type="KEGG" id="bcv:Bcav_1796"/>
<protein>
    <submittedName>
        <fullName evidence="9">Binding-protein-dependent transport systems inner membrane component</fullName>
    </submittedName>
</protein>
<sequence>MSTRLTSGEAPAGPRASGRAFGAFLRYAALRAVLGVGVLWSAATLGFLTLRLVPGDTAYAIVGGPEASPSPEVLAQVRLEHGLDRPWYEQYGAYLVRLLQGDLGESYRLRRPVADAIGEQLGATVTLGLTAAALAVTIAVVAALVTAKRGRWVRGTSSAAELFLIAAPGFWIGIVLLTIFSFGLGWLPSIGSEGWPSLVLPAVTIAIGSAAVLTQVLREALEQALDEPFITSARARGLGETGVRLGHALRHALLPLATMSGFVVGGLLGGAVIAESLFGRQGVGRMLLTAVNSKDMPMVLGLVLLSALAYVVVNFVVDLAYPLIDPRLRGAT</sequence>
<keyword evidence="4 7" id="KW-0812">Transmembrane</keyword>
<feature type="transmembrane region" description="Helical" evidence="7">
    <location>
        <begin position="298"/>
        <end position="321"/>
    </location>
</feature>
<keyword evidence="6 7" id="KW-0472">Membrane</keyword>
<evidence type="ECO:0000313" key="9">
    <source>
        <dbReference type="EMBL" id="ACQ80052.1"/>
    </source>
</evidence>
<feature type="transmembrane region" description="Helical" evidence="7">
    <location>
        <begin position="28"/>
        <end position="50"/>
    </location>
</feature>
<evidence type="ECO:0000256" key="5">
    <source>
        <dbReference type="ARBA" id="ARBA00022989"/>
    </source>
</evidence>
<comment type="subcellular location">
    <subcellularLocation>
        <location evidence="1 7">Cell membrane</location>
        <topology evidence="1 7">Multi-pass membrane protein</topology>
    </subcellularLocation>
</comment>
<dbReference type="InterPro" id="IPR035906">
    <property type="entry name" value="MetI-like_sf"/>
</dbReference>
<evidence type="ECO:0000256" key="6">
    <source>
        <dbReference type="ARBA" id="ARBA00023136"/>
    </source>
</evidence>
<keyword evidence="5 7" id="KW-1133">Transmembrane helix</keyword>
<dbReference type="Gene3D" id="1.10.3720.10">
    <property type="entry name" value="MetI-like"/>
    <property type="match status" value="1"/>
</dbReference>
<evidence type="ECO:0000259" key="8">
    <source>
        <dbReference type="PROSITE" id="PS50928"/>
    </source>
</evidence>
<name>C5C4S4_BEUC1</name>
<keyword evidence="2 7" id="KW-0813">Transport</keyword>
<dbReference type="AlphaFoldDB" id="C5C4S4"/>
<organism evidence="9 10">
    <name type="scientific">Beutenbergia cavernae (strain ATCC BAA-8 / DSM 12333 / CCUG 43141 / JCM 11478 / NBRC 16432 / NCIMB 13614 / HKI 0122)</name>
    <dbReference type="NCBI Taxonomy" id="471853"/>
    <lineage>
        <taxon>Bacteria</taxon>
        <taxon>Bacillati</taxon>
        <taxon>Actinomycetota</taxon>
        <taxon>Actinomycetes</taxon>
        <taxon>Micrococcales</taxon>
        <taxon>Beutenbergiaceae</taxon>
        <taxon>Beutenbergia</taxon>
    </lineage>
</organism>
<evidence type="ECO:0000256" key="3">
    <source>
        <dbReference type="ARBA" id="ARBA00022475"/>
    </source>
</evidence>
<feature type="transmembrane region" description="Helical" evidence="7">
    <location>
        <begin position="121"/>
        <end position="147"/>
    </location>
</feature>
<dbReference type="InterPro" id="IPR000515">
    <property type="entry name" value="MetI-like"/>
</dbReference>
<feature type="transmembrane region" description="Helical" evidence="7">
    <location>
        <begin position="159"/>
        <end position="186"/>
    </location>
</feature>
<dbReference type="STRING" id="471853.Bcav_1796"/>
<evidence type="ECO:0000313" key="10">
    <source>
        <dbReference type="Proteomes" id="UP000007962"/>
    </source>
</evidence>
<keyword evidence="10" id="KW-1185">Reference proteome</keyword>
<dbReference type="CDD" id="cd06261">
    <property type="entry name" value="TM_PBP2"/>
    <property type="match status" value="1"/>
</dbReference>
<evidence type="ECO:0000256" key="2">
    <source>
        <dbReference type="ARBA" id="ARBA00022448"/>
    </source>
</evidence>
<dbReference type="GO" id="GO:0071916">
    <property type="term" value="F:dipeptide transmembrane transporter activity"/>
    <property type="evidence" value="ECO:0007669"/>
    <property type="project" value="TreeGrafter"/>
</dbReference>
<gene>
    <name evidence="9" type="ordered locus">Bcav_1796</name>
</gene>
<dbReference type="Pfam" id="PF00528">
    <property type="entry name" value="BPD_transp_1"/>
    <property type="match status" value="1"/>
</dbReference>
<feature type="transmembrane region" description="Helical" evidence="7">
    <location>
        <begin position="253"/>
        <end position="278"/>
    </location>
</feature>
<evidence type="ECO:0000256" key="1">
    <source>
        <dbReference type="ARBA" id="ARBA00004651"/>
    </source>
</evidence>
<dbReference type="PANTHER" id="PTHR43163">
    <property type="entry name" value="DIPEPTIDE TRANSPORT SYSTEM PERMEASE PROTEIN DPPB-RELATED"/>
    <property type="match status" value="1"/>
</dbReference>
<dbReference type="GO" id="GO:0005886">
    <property type="term" value="C:plasma membrane"/>
    <property type="evidence" value="ECO:0007669"/>
    <property type="project" value="UniProtKB-SubCell"/>
</dbReference>
<reference evidence="9 10" key="1">
    <citation type="journal article" date="2009" name="Stand. Genomic Sci.">
        <title>Complete genome sequence of Beutenbergia cavernae type strain (HKI 0122).</title>
        <authorList>
            <person name="Land M."/>
            <person name="Pukall R."/>
            <person name="Abt B."/>
            <person name="Goker M."/>
            <person name="Rohde M."/>
            <person name="Glavina Del Rio T."/>
            <person name="Tice H."/>
            <person name="Copeland A."/>
            <person name="Cheng J.F."/>
            <person name="Lucas S."/>
            <person name="Chen F."/>
            <person name="Nolan M."/>
            <person name="Bruce D."/>
            <person name="Goodwin L."/>
            <person name="Pitluck S."/>
            <person name="Ivanova N."/>
            <person name="Mavromatis K."/>
            <person name="Ovchinnikova G."/>
            <person name="Pati A."/>
            <person name="Chen A."/>
            <person name="Palaniappan K."/>
            <person name="Hauser L."/>
            <person name="Chang Y.J."/>
            <person name="Jefferies C.C."/>
            <person name="Saunders E."/>
            <person name="Brettin T."/>
            <person name="Detter J.C."/>
            <person name="Han C."/>
            <person name="Chain P."/>
            <person name="Bristow J."/>
            <person name="Eisen J.A."/>
            <person name="Markowitz V."/>
            <person name="Hugenholtz P."/>
            <person name="Kyrpides N.C."/>
            <person name="Klenk H.P."/>
            <person name="Lapidus A."/>
        </authorList>
    </citation>
    <scope>NUCLEOTIDE SEQUENCE [LARGE SCALE GENOMIC DNA]</scope>
    <source>
        <strain evidence="10">ATCC BAA-8 / DSM 12333 / NBRC 16432</strain>
    </source>
</reference>
<accession>C5C4S4</accession>
<dbReference type="eggNOG" id="COG0601">
    <property type="taxonomic scope" value="Bacteria"/>
</dbReference>